<dbReference type="InterPro" id="IPR009729">
    <property type="entry name" value="Gal-3-0_sulfotransfrase"/>
</dbReference>
<dbReference type="InterPro" id="IPR027417">
    <property type="entry name" value="P-loop_NTPase"/>
</dbReference>
<comment type="similarity">
    <text evidence="2">Belongs to the galactose-3-O-sulfotransferase family.</text>
</comment>
<comment type="caution">
    <text evidence="10">The sequence shown here is derived from an EMBL/GenBank/DDBJ whole genome shotgun (WGS) entry which is preliminary data.</text>
</comment>
<evidence type="ECO:0000313" key="10">
    <source>
        <dbReference type="EMBL" id="PIK55661.1"/>
    </source>
</evidence>
<evidence type="ECO:0000256" key="6">
    <source>
        <dbReference type="ARBA" id="ARBA00022989"/>
    </source>
</evidence>
<sequence length="358" mass="42249">MNRFGYQRNLSFVLNRKRSNGHLVYTTLKRDSPKKIFLKPLNVTAGDYSNYKYDMITVHVQYNREIMDTFMKPDTRYITILRDPSAQFESAFVHFQFDGVLPGKKTSRKNIETVATKIQEWFLAPKIYLEKLKELKWEGEKGLRYFYAQNNQIFDLGLHVDLHENKTAVENYIDKLEKELDMVIISEYIEESLLVLKKQFCWSLEDVLFISKNQRSEKAKNYTVSLALKQKMREWNAIDYKLYQIFNETLWKKINSYGPGFYDELKLYRKLLKETFLNCTHGSYYKSLGRLFQNINYKPANNTGWVCQLLAESKSNLMKRVRIRQMPPKKNASSLEEADHLVNETKAAPLAAKRKSVT</sequence>
<dbReference type="PANTHER" id="PTHR14647:SF85">
    <property type="entry name" value="GALACTOSYLCERAMIDE SULFOTRANSFERASE-LIKE"/>
    <property type="match status" value="1"/>
</dbReference>
<dbReference type="GO" id="GO:0001733">
    <property type="term" value="F:galactosylceramide sulfotransferase activity"/>
    <property type="evidence" value="ECO:0007669"/>
    <property type="project" value="InterPro"/>
</dbReference>
<dbReference type="EMBL" id="MRZV01000206">
    <property type="protein sequence ID" value="PIK55661.1"/>
    <property type="molecule type" value="Genomic_DNA"/>
</dbReference>
<keyword evidence="8" id="KW-0472">Membrane</keyword>
<keyword evidence="7" id="KW-0333">Golgi apparatus</keyword>
<proteinExistence type="inferred from homology"/>
<keyword evidence="3" id="KW-0808">Transferase</keyword>
<dbReference type="AlphaFoldDB" id="A0A2G8L5X6"/>
<organism evidence="10 11">
    <name type="scientific">Stichopus japonicus</name>
    <name type="common">Sea cucumber</name>
    <dbReference type="NCBI Taxonomy" id="307972"/>
    <lineage>
        <taxon>Eukaryota</taxon>
        <taxon>Metazoa</taxon>
        <taxon>Echinodermata</taxon>
        <taxon>Eleutherozoa</taxon>
        <taxon>Echinozoa</taxon>
        <taxon>Holothuroidea</taxon>
        <taxon>Aspidochirotacea</taxon>
        <taxon>Aspidochirotida</taxon>
        <taxon>Stichopodidae</taxon>
        <taxon>Apostichopus</taxon>
    </lineage>
</organism>
<keyword evidence="5" id="KW-0735">Signal-anchor</keyword>
<protein>
    <recommendedName>
        <fullName evidence="12">Galactosylceramide sulfotransferase</fullName>
    </recommendedName>
</protein>
<evidence type="ECO:0000256" key="4">
    <source>
        <dbReference type="ARBA" id="ARBA00022692"/>
    </source>
</evidence>
<dbReference type="Gene3D" id="3.40.50.300">
    <property type="entry name" value="P-loop containing nucleotide triphosphate hydrolases"/>
    <property type="match status" value="1"/>
</dbReference>
<evidence type="ECO:0000313" key="11">
    <source>
        <dbReference type="Proteomes" id="UP000230750"/>
    </source>
</evidence>
<comment type="subcellular location">
    <subcellularLocation>
        <location evidence="1">Golgi apparatus membrane</location>
        <topology evidence="1">Single-pass type II membrane protein</topology>
    </subcellularLocation>
</comment>
<evidence type="ECO:0000256" key="9">
    <source>
        <dbReference type="ARBA" id="ARBA00023180"/>
    </source>
</evidence>
<reference evidence="10 11" key="1">
    <citation type="journal article" date="2017" name="PLoS Biol.">
        <title>The sea cucumber genome provides insights into morphological evolution and visceral regeneration.</title>
        <authorList>
            <person name="Zhang X."/>
            <person name="Sun L."/>
            <person name="Yuan J."/>
            <person name="Sun Y."/>
            <person name="Gao Y."/>
            <person name="Zhang L."/>
            <person name="Li S."/>
            <person name="Dai H."/>
            <person name="Hamel J.F."/>
            <person name="Liu C."/>
            <person name="Yu Y."/>
            <person name="Liu S."/>
            <person name="Lin W."/>
            <person name="Guo K."/>
            <person name="Jin S."/>
            <person name="Xu P."/>
            <person name="Storey K.B."/>
            <person name="Huan P."/>
            <person name="Zhang T."/>
            <person name="Zhou Y."/>
            <person name="Zhang J."/>
            <person name="Lin C."/>
            <person name="Li X."/>
            <person name="Xing L."/>
            <person name="Huo D."/>
            <person name="Sun M."/>
            <person name="Wang L."/>
            <person name="Mercier A."/>
            <person name="Li F."/>
            <person name="Yang H."/>
            <person name="Xiang J."/>
        </authorList>
    </citation>
    <scope>NUCLEOTIDE SEQUENCE [LARGE SCALE GENOMIC DNA]</scope>
    <source>
        <strain evidence="10">Shaxun</strain>
        <tissue evidence="10">Muscle</tissue>
    </source>
</reference>
<dbReference type="OrthoDB" id="514299at2759"/>
<dbReference type="Pfam" id="PF06990">
    <property type="entry name" value="Gal-3-0_sulfotr"/>
    <property type="match status" value="1"/>
</dbReference>
<keyword evidence="4" id="KW-0812">Transmembrane</keyword>
<dbReference type="GO" id="GO:0009247">
    <property type="term" value="P:glycolipid biosynthetic process"/>
    <property type="evidence" value="ECO:0007669"/>
    <property type="project" value="InterPro"/>
</dbReference>
<evidence type="ECO:0000256" key="2">
    <source>
        <dbReference type="ARBA" id="ARBA00008124"/>
    </source>
</evidence>
<evidence type="ECO:0008006" key="12">
    <source>
        <dbReference type="Google" id="ProtNLM"/>
    </source>
</evidence>
<keyword evidence="6" id="KW-1133">Transmembrane helix</keyword>
<dbReference type="PANTHER" id="PTHR14647">
    <property type="entry name" value="GALACTOSE-3-O-SULFOTRANSFERASE"/>
    <property type="match status" value="1"/>
</dbReference>
<name>A0A2G8L5X6_STIJA</name>
<evidence type="ECO:0000256" key="7">
    <source>
        <dbReference type="ARBA" id="ARBA00023034"/>
    </source>
</evidence>
<accession>A0A2G8L5X6</accession>
<dbReference type="GO" id="GO:0000139">
    <property type="term" value="C:Golgi membrane"/>
    <property type="evidence" value="ECO:0007669"/>
    <property type="project" value="UniProtKB-SubCell"/>
</dbReference>
<evidence type="ECO:0000256" key="5">
    <source>
        <dbReference type="ARBA" id="ARBA00022968"/>
    </source>
</evidence>
<dbReference type="STRING" id="307972.A0A2G8L5X6"/>
<dbReference type="SUPFAM" id="SSF52540">
    <property type="entry name" value="P-loop containing nucleoside triphosphate hydrolases"/>
    <property type="match status" value="1"/>
</dbReference>
<gene>
    <name evidence="10" type="ORF">BSL78_07432</name>
</gene>
<dbReference type="Proteomes" id="UP000230750">
    <property type="component" value="Unassembled WGS sequence"/>
</dbReference>
<evidence type="ECO:0000256" key="8">
    <source>
        <dbReference type="ARBA" id="ARBA00023136"/>
    </source>
</evidence>
<keyword evidence="9" id="KW-0325">Glycoprotein</keyword>
<evidence type="ECO:0000256" key="1">
    <source>
        <dbReference type="ARBA" id="ARBA00004323"/>
    </source>
</evidence>
<evidence type="ECO:0000256" key="3">
    <source>
        <dbReference type="ARBA" id="ARBA00022679"/>
    </source>
</evidence>
<keyword evidence="11" id="KW-1185">Reference proteome</keyword>